<evidence type="ECO:0000256" key="7">
    <source>
        <dbReference type="ARBA" id="ARBA00023136"/>
    </source>
</evidence>
<dbReference type="PANTHER" id="PTHR34702:SF1">
    <property type="entry name" value="NA(+)_H(+) ANTIPORTER SUBUNIT F"/>
    <property type="match status" value="1"/>
</dbReference>
<dbReference type="InterPro" id="IPR007208">
    <property type="entry name" value="MrpF/PhaF-like"/>
</dbReference>
<keyword evidence="6 9" id="KW-1133">Transmembrane helix</keyword>
<name>A0ABQ1KQ62_9GAMM</name>
<evidence type="ECO:0000313" key="11">
    <source>
        <dbReference type="Proteomes" id="UP000629025"/>
    </source>
</evidence>
<comment type="subcellular location">
    <subcellularLocation>
        <location evidence="1 8">Cell membrane</location>
        <topology evidence="1 8">Multi-pass membrane protein</topology>
    </subcellularLocation>
</comment>
<feature type="transmembrane region" description="Helical" evidence="9">
    <location>
        <begin position="6"/>
        <end position="22"/>
    </location>
</feature>
<evidence type="ECO:0000313" key="10">
    <source>
        <dbReference type="EMBL" id="GGC07016.1"/>
    </source>
</evidence>
<evidence type="ECO:0000256" key="2">
    <source>
        <dbReference type="ARBA" id="ARBA00009212"/>
    </source>
</evidence>
<feature type="transmembrane region" description="Helical" evidence="9">
    <location>
        <begin position="60"/>
        <end position="83"/>
    </location>
</feature>
<keyword evidence="5 9" id="KW-0812">Transmembrane</keyword>
<dbReference type="Pfam" id="PF04066">
    <property type="entry name" value="MrpF_PhaF"/>
    <property type="match status" value="1"/>
</dbReference>
<evidence type="ECO:0000256" key="3">
    <source>
        <dbReference type="ARBA" id="ARBA00022448"/>
    </source>
</evidence>
<dbReference type="PIRSF" id="PIRSF028784">
    <property type="entry name" value="MrpF"/>
    <property type="match status" value="1"/>
</dbReference>
<dbReference type="Proteomes" id="UP000629025">
    <property type="component" value="Unassembled WGS sequence"/>
</dbReference>
<keyword evidence="8" id="KW-0406">Ion transport</keyword>
<comment type="caution">
    <text evidence="10">The sequence shown here is derived from an EMBL/GenBank/DDBJ whole genome shotgun (WGS) entry which is preliminary data.</text>
</comment>
<evidence type="ECO:0000256" key="1">
    <source>
        <dbReference type="ARBA" id="ARBA00004651"/>
    </source>
</evidence>
<gene>
    <name evidence="10" type="ORF">GCM10011352_36610</name>
</gene>
<protein>
    <submittedName>
        <fullName evidence="10">Monovalent cation/H+ antiporter subunit F</fullName>
    </submittedName>
</protein>
<keyword evidence="3 8" id="KW-0813">Transport</keyword>
<keyword evidence="7 8" id="KW-0472">Membrane</keyword>
<evidence type="ECO:0000256" key="8">
    <source>
        <dbReference type="PIRNR" id="PIRNR028784"/>
    </source>
</evidence>
<keyword evidence="4 8" id="KW-1003">Cell membrane</keyword>
<dbReference type="RefSeq" id="WP_188751003.1">
    <property type="nucleotide sequence ID" value="NZ_BMIJ01000008.1"/>
</dbReference>
<reference evidence="11" key="1">
    <citation type="journal article" date="2019" name="Int. J. Syst. Evol. Microbiol.">
        <title>The Global Catalogue of Microorganisms (GCM) 10K type strain sequencing project: providing services to taxonomists for standard genome sequencing and annotation.</title>
        <authorList>
            <consortium name="The Broad Institute Genomics Platform"/>
            <consortium name="The Broad Institute Genome Sequencing Center for Infectious Disease"/>
            <person name="Wu L."/>
            <person name="Ma J."/>
        </authorList>
    </citation>
    <scope>NUCLEOTIDE SEQUENCE [LARGE SCALE GENOMIC DNA]</scope>
    <source>
        <strain evidence="11">CGMCC 1.15341</strain>
    </source>
</reference>
<evidence type="ECO:0000256" key="5">
    <source>
        <dbReference type="ARBA" id="ARBA00022692"/>
    </source>
</evidence>
<organism evidence="10 11">
    <name type="scientific">Marinobacterium zhoushanense</name>
    <dbReference type="NCBI Taxonomy" id="1679163"/>
    <lineage>
        <taxon>Bacteria</taxon>
        <taxon>Pseudomonadati</taxon>
        <taxon>Pseudomonadota</taxon>
        <taxon>Gammaproteobacteria</taxon>
        <taxon>Oceanospirillales</taxon>
        <taxon>Oceanospirillaceae</taxon>
        <taxon>Marinobacterium</taxon>
    </lineage>
</organism>
<keyword evidence="11" id="KW-1185">Reference proteome</keyword>
<feature type="transmembrane region" description="Helical" evidence="9">
    <location>
        <begin position="34"/>
        <end position="54"/>
    </location>
</feature>
<dbReference type="PANTHER" id="PTHR34702">
    <property type="entry name" value="NA(+)/H(+) ANTIPORTER SUBUNIT F1"/>
    <property type="match status" value="1"/>
</dbReference>
<sequence>MLSTTIVIVSALICISLIMNLIRLLRGPDLPDRILALDTLYINSIGLILLFGLYKGSALYFESALLIAMLGFVSTAALCKYLLRGDIIE</sequence>
<evidence type="ECO:0000256" key="4">
    <source>
        <dbReference type="ARBA" id="ARBA00022475"/>
    </source>
</evidence>
<proteinExistence type="inferred from homology"/>
<dbReference type="EMBL" id="BMIJ01000008">
    <property type="protein sequence ID" value="GGC07016.1"/>
    <property type="molecule type" value="Genomic_DNA"/>
</dbReference>
<evidence type="ECO:0000256" key="9">
    <source>
        <dbReference type="SAM" id="Phobius"/>
    </source>
</evidence>
<comment type="similarity">
    <text evidence="2 8">Belongs to the CPA3 antiporters (TC 2.A.63) subunit F family.</text>
</comment>
<keyword evidence="8" id="KW-0050">Antiport</keyword>
<evidence type="ECO:0000256" key="6">
    <source>
        <dbReference type="ARBA" id="ARBA00022989"/>
    </source>
</evidence>
<dbReference type="NCBIfam" id="NF004812">
    <property type="entry name" value="PRK06161.1"/>
    <property type="match status" value="1"/>
</dbReference>
<accession>A0ABQ1KQ62</accession>